<dbReference type="InterPro" id="IPR014757">
    <property type="entry name" value="Tscrpt_reg_IclR_C"/>
</dbReference>
<keyword evidence="1" id="KW-0805">Transcription regulation</keyword>
<keyword evidence="8" id="KW-1185">Reference proteome</keyword>
<dbReference type="InterPro" id="IPR036388">
    <property type="entry name" value="WH-like_DNA-bd_sf"/>
</dbReference>
<gene>
    <name evidence="7" type="ORF">MOTC310_32610</name>
</gene>
<comment type="caution">
    <text evidence="7">The sequence shown here is derived from an EMBL/GenBank/DDBJ whole genome shotgun (WGS) entry which is preliminary data.</text>
</comment>
<dbReference type="PANTHER" id="PTHR30136">
    <property type="entry name" value="HELIX-TURN-HELIX TRANSCRIPTIONAL REGULATOR, ICLR FAMILY"/>
    <property type="match status" value="1"/>
</dbReference>
<proteinExistence type="predicted"/>
<feature type="domain" description="HTH iclR-type" evidence="5">
    <location>
        <begin position="23"/>
        <end position="84"/>
    </location>
</feature>
<feature type="region of interest" description="Disordered" evidence="4">
    <location>
        <begin position="262"/>
        <end position="282"/>
    </location>
</feature>
<evidence type="ECO:0000313" key="7">
    <source>
        <dbReference type="EMBL" id="MEE7494897.1"/>
    </source>
</evidence>
<dbReference type="InterPro" id="IPR054844">
    <property type="entry name" value="TransRegBhcR"/>
</dbReference>
<dbReference type="NCBIfam" id="NF045644">
    <property type="entry name" value="TransRegBhcR"/>
    <property type="match status" value="1"/>
</dbReference>
<dbReference type="Pfam" id="PF01614">
    <property type="entry name" value="IclR_C"/>
    <property type="match status" value="1"/>
</dbReference>
<dbReference type="PROSITE" id="PS51077">
    <property type="entry name" value="HTH_ICLR"/>
    <property type="match status" value="1"/>
</dbReference>
<evidence type="ECO:0000313" key="8">
    <source>
        <dbReference type="Proteomes" id="UP001355206"/>
    </source>
</evidence>
<dbReference type="InterPro" id="IPR005471">
    <property type="entry name" value="Tscrpt_reg_IclR_N"/>
</dbReference>
<dbReference type="InterPro" id="IPR050707">
    <property type="entry name" value="HTH_MetabolicPath_Reg"/>
</dbReference>
<dbReference type="InterPro" id="IPR029016">
    <property type="entry name" value="GAF-like_dom_sf"/>
</dbReference>
<reference evidence="7 8" key="1">
    <citation type="journal article" date="2012" name="Genet. Mol. Biol.">
        <title>Analysis of 16S rRNA and mxaF genes revealing insights into Methylobacterium niche-specific plant association.</title>
        <authorList>
            <person name="Dourado M.N."/>
            <person name="Andreote F.D."/>
            <person name="Dini-Andreote F."/>
            <person name="Conti R."/>
            <person name="Araujo J.M."/>
            <person name="Araujo W.L."/>
        </authorList>
    </citation>
    <scope>NUCLEOTIDE SEQUENCE [LARGE SCALE GENOMIC DNA]</scope>
    <source>
        <strain evidence="7 8">TC3-10</strain>
    </source>
</reference>
<protein>
    <submittedName>
        <fullName evidence="7">IclR family transcriptional regulator</fullName>
    </submittedName>
</protein>
<keyword evidence="2" id="KW-0238">DNA-binding</keyword>
<dbReference type="RefSeq" id="WP_331294839.1">
    <property type="nucleotide sequence ID" value="NZ_MLBR01000037.1"/>
</dbReference>
<dbReference type="Pfam" id="PF09339">
    <property type="entry name" value="HTH_IclR"/>
    <property type="match status" value="1"/>
</dbReference>
<dbReference type="InterPro" id="IPR036390">
    <property type="entry name" value="WH_DNA-bd_sf"/>
</dbReference>
<evidence type="ECO:0000256" key="3">
    <source>
        <dbReference type="ARBA" id="ARBA00023163"/>
    </source>
</evidence>
<accession>A0ABU7U0J8</accession>
<keyword evidence="3" id="KW-0804">Transcription</keyword>
<dbReference type="Gene3D" id="3.30.450.40">
    <property type="match status" value="1"/>
</dbReference>
<dbReference type="SMART" id="SM00346">
    <property type="entry name" value="HTH_ICLR"/>
    <property type="match status" value="1"/>
</dbReference>
<evidence type="ECO:0000259" key="6">
    <source>
        <dbReference type="PROSITE" id="PS51078"/>
    </source>
</evidence>
<evidence type="ECO:0000256" key="1">
    <source>
        <dbReference type="ARBA" id="ARBA00023015"/>
    </source>
</evidence>
<dbReference type="PROSITE" id="PS51078">
    <property type="entry name" value="ICLR_ED"/>
    <property type="match status" value="1"/>
</dbReference>
<name>A0ABU7U0J8_9HYPH</name>
<dbReference type="SUPFAM" id="SSF55781">
    <property type="entry name" value="GAF domain-like"/>
    <property type="match status" value="1"/>
</dbReference>
<dbReference type="EMBL" id="MLCA01000020">
    <property type="protein sequence ID" value="MEE7494897.1"/>
    <property type="molecule type" value="Genomic_DNA"/>
</dbReference>
<dbReference type="Proteomes" id="UP001355206">
    <property type="component" value="Unassembled WGS sequence"/>
</dbReference>
<evidence type="ECO:0000256" key="2">
    <source>
        <dbReference type="ARBA" id="ARBA00023125"/>
    </source>
</evidence>
<dbReference type="SUPFAM" id="SSF46785">
    <property type="entry name" value="Winged helix' DNA-binding domain"/>
    <property type="match status" value="1"/>
</dbReference>
<dbReference type="Gene3D" id="1.10.10.10">
    <property type="entry name" value="Winged helix-like DNA-binding domain superfamily/Winged helix DNA-binding domain"/>
    <property type="match status" value="1"/>
</dbReference>
<sequence>MDSGNRRRGRPKGFGGAKPAATIQALDRALDVLDVLAGGDGLTLSELAGRLEQSVATMHRVLATLERRGLVEISADKQEWHVGAEAYRLGSAFLRRHNVVERSRSMMWTLMQETGETSNLGVEKDGNVLFVSQVETHETIRAFFPPGSLSPLHASGIGKALLSTYAPARTERLFRGKTFARFTDKTIGSLDQLRDDVEATRRRGYAIDDEERSIGMRCVAAPILNVHGEAIAGISVSGPTHRLSDEKLRAIGERVRKGAAAVSRALGAPAKATTAPDEADRD</sequence>
<dbReference type="PANTHER" id="PTHR30136:SF24">
    <property type="entry name" value="HTH-TYPE TRANSCRIPTIONAL REPRESSOR ALLR"/>
    <property type="match status" value="1"/>
</dbReference>
<organism evidence="7 8">
    <name type="scientific">Methylobacterium oryzae</name>
    <dbReference type="NCBI Taxonomy" id="334852"/>
    <lineage>
        <taxon>Bacteria</taxon>
        <taxon>Pseudomonadati</taxon>
        <taxon>Pseudomonadota</taxon>
        <taxon>Alphaproteobacteria</taxon>
        <taxon>Hyphomicrobiales</taxon>
        <taxon>Methylobacteriaceae</taxon>
        <taxon>Methylobacterium</taxon>
    </lineage>
</organism>
<feature type="domain" description="IclR-ED" evidence="6">
    <location>
        <begin position="85"/>
        <end position="268"/>
    </location>
</feature>
<evidence type="ECO:0000259" key="5">
    <source>
        <dbReference type="PROSITE" id="PS51077"/>
    </source>
</evidence>
<evidence type="ECO:0000256" key="4">
    <source>
        <dbReference type="SAM" id="MobiDB-lite"/>
    </source>
</evidence>